<feature type="chain" id="PRO_5039653349" description="PQQ-like domain-containing protein" evidence="2">
    <location>
        <begin position="24"/>
        <end position="492"/>
    </location>
</feature>
<sequence>MPRRHRLTAALLALAVAAGCDTAPPDRPDAPARWADPAATGPSTPARPPATTRSPTASPSPTAAPVSCPDPRPAPDTARELDLSSAGYLGGSGEDSANAVDVTPRCEIVVGGRFTDVRGGVTTTLGRGPGAVLRLDGTGRRLLGVTRLAGTVADLEVRRPGGEIAVATDRGVALLDPTARAVRWQRPGAAERVSVGTAGTVAAVVGGQVKVYDRTGAPLATVRPDGRTVHDVAVDDRHDLVLVGGYRQVNAPPCGTVQIPWLHGYDRSGRLRWRAYDHPAGQLGDRCADSRVERVALGRDGKLYLAGLTDGGNSVFGRSAADLGRDAPNVGADKYAQPFNTGNAQQTYLARFDPASGRQLAGTFLLARIASKGDRGNTITPSAVTADEQGRVYAGGVSAYQIADRDRITLNGRRLAPYAGGDAWVLVLSADLRRRTTWVVLTDGGAGTVRAVAAGSGIAAVAARVDRGPFHRGPGGRSTASGGYLAAWPGLR</sequence>
<evidence type="ECO:0000313" key="4">
    <source>
        <dbReference type="Proteomes" id="UP000199504"/>
    </source>
</evidence>
<reference evidence="4" key="1">
    <citation type="submission" date="2016-06" db="EMBL/GenBank/DDBJ databases">
        <authorList>
            <person name="Varghese N."/>
            <person name="Submissions Spin"/>
        </authorList>
    </citation>
    <scope>NUCLEOTIDE SEQUENCE [LARGE SCALE GENOMIC DNA]</scope>
    <source>
        <strain evidence="4">DSM 44830</strain>
    </source>
</reference>
<feature type="compositionally biased region" description="Low complexity" evidence="1">
    <location>
        <begin position="31"/>
        <end position="65"/>
    </location>
</feature>
<proteinExistence type="predicted"/>
<feature type="region of interest" description="Disordered" evidence="1">
    <location>
        <begin position="20"/>
        <end position="79"/>
    </location>
</feature>
<dbReference type="STRING" id="262898.GA0070564_101986"/>
<dbReference type="OrthoDB" id="510492at2"/>
<keyword evidence="4" id="KW-1185">Reference proteome</keyword>
<name>A0A1C4V641_9ACTN</name>
<dbReference type="SUPFAM" id="SSF50969">
    <property type="entry name" value="YVTN repeat-like/Quinoprotein amine dehydrogenase"/>
    <property type="match status" value="1"/>
</dbReference>
<evidence type="ECO:0000256" key="2">
    <source>
        <dbReference type="SAM" id="SignalP"/>
    </source>
</evidence>
<evidence type="ECO:0008006" key="5">
    <source>
        <dbReference type="Google" id="ProtNLM"/>
    </source>
</evidence>
<dbReference type="EMBL" id="FMCX01000001">
    <property type="protein sequence ID" value="SCE79442.1"/>
    <property type="molecule type" value="Genomic_DNA"/>
</dbReference>
<dbReference type="InterPro" id="IPR011044">
    <property type="entry name" value="Quino_amine_DH_bsu"/>
</dbReference>
<protein>
    <recommendedName>
        <fullName evidence="5">PQQ-like domain-containing protein</fullName>
    </recommendedName>
</protein>
<dbReference type="AlphaFoldDB" id="A0A1C4V641"/>
<dbReference type="RefSeq" id="WP_091603052.1">
    <property type="nucleotide sequence ID" value="NZ_FMCX01000001.1"/>
</dbReference>
<gene>
    <name evidence="3" type="ORF">GA0070564_101986</name>
</gene>
<dbReference type="PROSITE" id="PS51257">
    <property type="entry name" value="PROKAR_LIPOPROTEIN"/>
    <property type="match status" value="1"/>
</dbReference>
<feature type="signal peptide" evidence="2">
    <location>
        <begin position="1"/>
        <end position="23"/>
    </location>
</feature>
<keyword evidence="2" id="KW-0732">Signal</keyword>
<dbReference type="Proteomes" id="UP000199504">
    <property type="component" value="Unassembled WGS sequence"/>
</dbReference>
<organism evidence="3 4">
    <name type="scientific">Micromonospora mirobrigensis</name>
    <dbReference type="NCBI Taxonomy" id="262898"/>
    <lineage>
        <taxon>Bacteria</taxon>
        <taxon>Bacillati</taxon>
        <taxon>Actinomycetota</taxon>
        <taxon>Actinomycetes</taxon>
        <taxon>Micromonosporales</taxon>
        <taxon>Micromonosporaceae</taxon>
        <taxon>Micromonospora</taxon>
    </lineage>
</organism>
<evidence type="ECO:0000313" key="3">
    <source>
        <dbReference type="EMBL" id="SCE79442.1"/>
    </source>
</evidence>
<evidence type="ECO:0000256" key="1">
    <source>
        <dbReference type="SAM" id="MobiDB-lite"/>
    </source>
</evidence>
<accession>A0A1C4V641</accession>